<dbReference type="InterPro" id="IPR036638">
    <property type="entry name" value="HLH_DNA-bd_sf"/>
</dbReference>
<gene>
    <name evidence="7" type="ORF">TanjilG_06339</name>
</gene>
<dbReference type="STRING" id="3871.A0A1J7H3M9"/>
<organism evidence="7 8">
    <name type="scientific">Lupinus angustifolius</name>
    <name type="common">Narrow-leaved blue lupine</name>
    <dbReference type="NCBI Taxonomy" id="3871"/>
    <lineage>
        <taxon>Eukaryota</taxon>
        <taxon>Viridiplantae</taxon>
        <taxon>Streptophyta</taxon>
        <taxon>Embryophyta</taxon>
        <taxon>Tracheophyta</taxon>
        <taxon>Spermatophyta</taxon>
        <taxon>Magnoliopsida</taxon>
        <taxon>eudicotyledons</taxon>
        <taxon>Gunneridae</taxon>
        <taxon>Pentapetalae</taxon>
        <taxon>rosids</taxon>
        <taxon>fabids</taxon>
        <taxon>Fabales</taxon>
        <taxon>Fabaceae</taxon>
        <taxon>Papilionoideae</taxon>
        <taxon>50 kb inversion clade</taxon>
        <taxon>genistoids sensu lato</taxon>
        <taxon>core genistoids</taxon>
        <taxon>Genisteae</taxon>
        <taxon>Lupinus</taxon>
    </lineage>
</organism>
<sequence length="542" mass="62402">MEKDKVEEVVDMKSCGLWRCSEKVTTWRGDLITPVVEESEEDDVGRRRLRSCFVKYIDITISPSMEMRKVEILTLRNKLKALCTYGDDGEDGSSYAIFWSFHPQNPLIIGKAAFTGKQWVHSDDQNQRWNLSGQNIFETTVAIPIKACGVVQFGSRKKILENVEFLEQTQRLLMEMDNVGMVDMSGNAVSPLDCEDYDLNSLLASFSSENLYDSTHKYAHSENSEDIMRKVYSSEKTLSGEASCNPLNSSNFEHEFSPNKRQAVEFAPTNIYPIQFGHRARPTEATSDLMGSISYLEKTNNLARKKDTFPELQVPRWIDDGHSINIGKVVPAHHQTHKPEEGTTKRTKKRARPKESTRPQPKDRQQIQDCIKELREIIPNGEKYSIDLLLEETHKYMGYLQSLTKYADKLQEPIEQKANEVALEDRNVEHPIIVEDMNTPGLMRIEFLCKDKGHFLEIAETIRDIRLNILIATMEPRKNKLWGYFIVAEKQILECNNIVQQAKRHLTSKDVFYFLFDLLQQTYTSRMDSANNIANDIVLEKQ</sequence>
<feature type="region of interest" description="Disordered" evidence="5">
    <location>
        <begin position="329"/>
        <end position="366"/>
    </location>
</feature>
<dbReference type="Proteomes" id="UP000188354">
    <property type="component" value="Chromosome LG08"/>
</dbReference>
<name>A0A1J7H3M9_LUPAN</name>
<protein>
    <recommendedName>
        <fullName evidence="6">BHLH domain-containing protein</fullName>
    </recommendedName>
</protein>
<reference evidence="7 8" key="1">
    <citation type="journal article" date="2017" name="Plant Biotechnol. J.">
        <title>A comprehensive draft genome sequence for lupin (Lupinus angustifolius), an emerging health food: insights into plant-microbe interactions and legume evolution.</title>
        <authorList>
            <person name="Hane J.K."/>
            <person name="Ming Y."/>
            <person name="Kamphuis L.G."/>
            <person name="Nelson M.N."/>
            <person name="Garg G."/>
            <person name="Atkins C.A."/>
            <person name="Bayer P.E."/>
            <person name="Bravo A."/>
            <person name="Bringans S."/>
            <person name="Cannon S."/>
            <person name="Edwards D."/>
            <person name="Foley R."/>
            <person name="Gao L.L."/>
            <person name="Harrison M.J."/>
            <person name="Huang W."/>
            <person name="Hurgobin B."/>
            <person name="Li S."/>
            <person name="Liu C.W."/>
            <person name="McGrath A."/>
            <person name="Morahan G."/>
            <person name="Murray J."/>
            <person name="Weller J."/>
            <person name="Jian J."/>
            <person name="Singh K.B."/>
        </authorList>
    </citation>
    <scope>NUCLEOTIDE SEQUENCE [LARGE SCALE GENOMIC DNA]</scope>
    <source>
        <strain evidence="8">cv. Tanjil</strain>
        <tissue evidence="7">Whole plant</tissue>
    </source>
</reference>
<evidence type="ECO:0000256" key="1">
    <source>
        <dbReference type="ARBA" id="ARBA00004123"/>
    </source>
</evidence>
<evidence type="ECO:0000259" key="6">
    <source>
        <dbReference type="PROSITE" id="PS50888"/>
    </source>
</evidence>
<dbReference type="Pfam" id="PF14215">
    <property type="entry name" value="bHLH-MYC_N"/>
    <property type="match status" value="1"/>
</dbReference>
<keyword evidence="8" id="KW-1185">Reference proteome</keyword>
<dbReference type="GO" id="GO:0003700">
    <property type="term" value="F:DNA-binding transcription factor activity"/>
    <property type="evidence" value="ECO:0007669"/>
    <property type="project" value="InterPro"/>
</dbReference>
<dbReference type="EMBL" id="CM007368">
    <property type="protein sequence ID" value="OIW07212.1"/>
    <property type="molecule type" value="Genomic_DNA"/>
</dbReference>
<comment type="subcellular location">
    <subcellularLocation>
        <location evidence="1">Nucleus</location>
    </subcellularLocation>
</comment>
<dbReference type="GO" id="GO:0046983">
    <property type="term" value="F:protein dimerization activity"/>
    <property type="evidence" value="ECO:0007669"/>
    <property type="project" value="InterPro"/>
</dbReference>
<dbReference type="PANTHER" id="PTHR46196">
    <property type="entry name" value="TRANSCRIPTION FACTOR BHLH155-LIKE ISOFORM X1-RELATED"/>
    <property type="match status" value="1"/>
</dbReference>
<dbReference type="SUPFAM" id="SSF47459">
    <property type="entry name" value="HLH, helix-loop-helix DNA-binding domain"/>
    <property type="match status" value="1"/>
</dbReference>
<evidence type="ECO:0000256" key="5">
    <source>
        <dbReference type="SAM" id="MobiDB-lite"/>
    </source>
</evidence>
<dbReference type="InterPro" id="IPR043561">
    <property type="entry name" value="LHW-like"/>
</dbReference>
<evidence type="ECO:0000256" key="4">
    <source>
        <dbReference type="ARBA" id="ARBA00023242"/>
    </source>
</evidence>
<dbReference type="Pfam" id="PF23176">
    <property type="entry name" value="bHLH_LHW"/>
    <property type="match status" value="1"/>
</dbReference>
<dbReference type="PROSITE" id="PS50888">
    <property type="entry name" value="BHLH"/>
    <property type="match status" value="1"/>
</dbReference>
<feature type="compositionally biased region" description="Basic and acidic residues" evidence="5">
    <location>
        <begin position="353"/>
        <end position="366"/>
    </location>
</feature>
<keyword evidence="4" id="KW-0539">Nucleus</keyword>
<dbReference type="PANTHER" id="PTHR46196:SF2">
    <property type="entry name" value="TRANSCRIPTION FACTOR BHLH157"/>
    <property type="match status" value="1"/>
</dbReference>
<keyword evidence="3" id="KW-0804">Transcription</keyword>
<dbReference type="Gramene" id="OIW07212">
    <property type="protein sequence ID" value="OIW07212"/>
    <property type="gene ID" value="TanjilG_06339"/>
</dbReference>
<feature type="domain" description="BHLH" evidence="6">
    <location>
        <begin position="351"/>
        <end position="400"/>
    </location>
</feature>
<accession>A0A1J7H3M9</accession>
<keyword evidence="2" id="KW-0805">Transcription regulation</keyword>
<dbReference type="InterPro" id="IPR011598">
    <property type="entry name" value="bHLH_dom"/>
</dbReference>
<evidence type="ECO:0000256" key="3">
    <source>
        <dbReference type="ARBA" id="ARBA00023163"/>
    </source>
</evidence>
<evidence type="ECO:0000313" key="8">
    <source>
        <dbReference type="Proteomes" id="UP000188354"/>
    </source>
</evidence>
<evidence type="ECO:0000313" key="7">
    <source>
        <dbReference type="EMBL" id="OIW07212.1"/>
    </source>
</evidence>
<dbReference type="OMA" id="PIEQKAN"/>
<dbReference type="GO" id="GO:0005634">
    <property type="term" value="C:nucleus"/>
    <property type="evidence" value="ECO:0007669"/>
    <property type="project" value="UniProtKB-SubCell"/>
</dbReference>
<proteinExistence type="predicted"/>
<evidence type="ECO:0000256" key="2">
    <source>
        <dbReference type="ARBA" id="ARBA00023015"/>
    </source>
</evidence>
<dbReference type="InterPro" id="IPR025610">
    <property type="entry name" value="MYC/MYB_N"/>
</dbReference>
<dbReference type="AlphaFoldDB" id="A0A1J7H3M9"/>